<protein>
    <submittedName>
        <fullName evidence="1">Uncharacterized protein</fullName>
    </submittedName>
</protein>
<name>A0A0F9A6R1_9ZZZZ</name>
<comment type="caution">
    <text evidence="1">The sequence shown here is derived from an EMBL/GenBank/DDBJ whole genome shotgun (WGS) entry which is preliminary data.</text>
</comment>
<feature type="non-terminal residue" evidence="1">
    <location>
        <position position="131"/>
    </location>
</feature>
<sequence>MRFSNSSANLLPDDHPVNVEYQDFLKTFGEEGNAIVFGIRDSALFTPSKLNRWNKLSKQLAAFPEIDFVISLDNLKELKRDTTDQKFVLKPLITSEIRSQSQIDSLTEHLFNDLPFYNNLLFNKETRNIRT</sequence>
<dbReference type="AlphaFoldDB" id="A0A0F9A6R1"/>
<gene>
    <name evidence="1" type="ORF">LCGC14_2688760</name>
</gene>
<proteinExistence type="predicted"/>
<organism evidence="1">
    <name type="scientific">marine sediment metagenome</name>
    <dbReference type="NCBI Taxonomy" id="412755"/>
    <lineage>
        <taxon>unclassified sequences</taxon>
        <taxon>metagenomes</taxon>
        <taxon>ecological metagenomes</taxon>
    </lineage>
</organism>
<dbReference type="EMBL" id="LAZR01047599">
    <property type="protein sequence ID" value="KKK93850.1"/>
    <property type="molecule type" value="Genomic_DNA"/>
</dbReference>
<reference evidence="1" key="1">
    <citation type="journal article" date="2015" name="Nature">
        <title>Complex archaea that bridge the gap between prokaryotes and eukaryotes.</title>
        <authorList>
            <person name="Spang A."/>
            <person name="Saw J.H."/>
            <person name="Jorgensen S.L."/>
            <person name="Zaremba-Niedzwiedzka K."/>
            <person name="Martijn J."/>
            <person name="Lind A.E."/>
            <person name="van Eijk R."/>
            <person name="Schleper C."/>
            <person name="Guy L."/>
            <person name="Ettema T.J."/>
        </authorList>
    </citation>
    <scope>NUCLEOTIDE SEQUENCE</scope>
</reference>
<accession>A0A0F9A6R1</accession>
<evidence type="ECO:0000313" key="1">
    <source>
        <dbReference type="EMBL" id="KKK93850.1"/>
    </source>
</evidence>